<evidence type="ECO:0000313" key="3">
    <source>
        <dbReference type="EMBL" id="MBD1547926.1"/>
    </source>
</evidence>
<sequence>MTERGVVHAMFTLERTYRASRRLLFEAFADFDKKRKWFGGPDGTSAASMDFRIGGREHSHGVVEFHDHSHSYRFDSIYLDIVEDERIIYAYDMDADGRHVSASLTTIELFDVPGGTRLKFTEQGAFLDGYDGPQMREDGTRDLLDALGRVVEA</sequence>
<comment type="caution">
    <text evidence="3">The sequence shown here is derived from an EMBL/GenBank/DDBJ whole genome shotgun (WGS) entry which is preliminary data.</text>
</comment>
<comment type="similarity">
    <text evidence="1">Belongs to the AHA1 family.</text>
</comment>
<dbReference type="Proteomes" id="UP000598467">
    <property type="component" value="Unassembled WGS sequence"/>
</dbReference>
<dbReference type="EMBL" id="JABFCZ010000018">
    <property type="protein sequence ID" value="MBD1547926.1"/>
    <property type="molecule type" value="Genomic_DNA"/>
</dbReference>
<dbReference type="Gene3D" id="3.30.530.20">
    <property type="match status" value="1"/>
</dbReference>
<evidence type="ECO:0000313" key="4">
    <source>
        <dbReference type="Proteomes" id="UP000598467"/>
    </source>
</evidence>
<protein>
    <submittedName>
        <fullName evidence="3">Polyketide cyclase</fullName>
    </submittedName>
</protein>
<evidence type="ECO:0000259" key="2">
    <source>
        <dbReference type="Pfam" id="PF08327"/>
    </source>
</evidence>
<dbReference type="InterPro" id="IPR013538">
    <property type="entry name" value="ASHA1/2-like_C"/>
</dbReference>
<dbReference type="CDD" id="cd08900">
    <property type="entry name" value="SRPBCC_CalC_Aha1-like_7"/>
    <property type="match status" value="1"/>
</dbReference>
<evidence type="ECO:0000256" key="1">
    <source>
        <dbReference type="ARBA" id="ARBA00006817"/>
    </source>
</evidence>
<name>A0A926S6U0_9HYPH</name>
<reference evidence="3" key="1">
    <citation type="submission" date="2020-05" db="EMBL/GenBank/DDBJ databases">
        <title>Identification of trans-AT polyketide cluster in two marine bacteria, producers of a novel glutaramide-containing polyketide sesbanimide D and analogs.</title>
        <authorList>
            <person name="Kacar D."/>
            <person name="Rodriguez P."/>
            <person name="Canedo L."/>
            <person name="Gonzalez E."/>
            <person name="Galan B."/>
            <person name="De La Calle F."/>
            <person name="Garcia J.L."/>
        </authorList>
    </citation>
    <scope>NUCLEOTIDE SEQUENCE</scope>
    <source>
        <strain evidence="3">PHM038</strain>
    </source>
</reference>
<dbReference type="RefSeq" id="WP_190292682.1">
    <property type="nucleotide sequence ID" value="NZ_JABFCZ010000018.1"/>
</dbReference>
<feature type="domain" description="Activator of Hsp90 ATPase homologue 1/2-like C-terminal" evidence="2">
    <location>
        <begin position="19"/>
        <end position="151"/>
    </location>
</feature>
<dbReference type="InterPro" id="IPR023393">
    <property type="entry name" value="START-like_dom_sf"/>
</dbReference>
<gene>
    <name evidence="3" type="ORF">HK439_16785</name>
</gene>
<proteinExistence type="inferred from homology"/>
<organism evidence="3 4">
    <name type="scientific">Roseibium aggregatum</name>
    <dbReference type="NCBI Taxonomy" id="187304"/>
    <lineage>
        <taxon>Bacteria</taxon>
        <taxon>Pseudomonadati</taxon>
        <taxon>Pseudomonadota</taxon>
        <taxon>Alphaproteobacteria</taxon>
        <taxon>Hyphomicrobiales</taxon>
        <taxon>Stappiaceae</taxon>
        <taxon>Roseibium</taxon>
    </lineage>
</organism>
<dbReference type="Pfam" id="PF08327">
    <property type="entry name" value="AHSA1"/>
    <property type="match status" value="1"/>
</dbReference>
<accession>A0A926S6U0</accession>
<dbReference type="SUPFAM" id="SSF55961">
    <property type="entry name" value="Bet v1-like"/>
    <property type="match status" value="1"/>
</dbReference>
<dbReference type="AlphaFoldDB" id="A0A926S6U0"/>